<dbReference type="GO" id="GO:0050660">
    <property type="term" value="F:flavin adenine dinucleotide binding"/>
    <property type="evidence" value="ECO:0007669"/>
    <property type="project" value="TreeGrafter"/>
</dbReference>
<evidence type="ECO:0008006" key="9">
    <source>
        <dbReference type="Google" id="ProtNLM"/>
    </source>
</evidence>
<dbReference type="AlphaFoldDB" id="A0A369WCN6"/>
<keyword evidence="3" id="KW-0813">Transport</keyword>
<dbReference type="GO" id="GO:0016491">
    <property type="term" value="F:oxidoreductase activity"/>
    <property type="evidence" value="ECO:0007669"/>
    <property type="project" value="InterPro"/>
</dbReference>
<keyword evidence="4" id="KW-0812">Transmembrane</keyword>
<feature type="domain" description="Flavodoxin-like" evidence="5">
    <location>
        <begin position="335"/>
        <end position="467"/>
    </location>
</feature>
<keyword evidence="8" id="KW-1185">Reference proteome</keyword>
<dbReference type="GO" id="GO:0010181">
    <property type="term" value="F:FMN binding"/>
    <property type="evidence" value="ECO:0007669"/>
    <property type="project" value="InterPro"/>
</dbReference>
<evidence type="ECO:0000259" key="6">
    <source>
        <dbReference type="PROSITE" id="PS51384"/>
    </source>
</evidence>
<evidence type="ECO:0000256" key="1">
    <source>
        <dbReference type="ARBA" id="ARBA00022630"/>
    </source>
</evidence>
<feature type="transmembrane region" description="Helical" evidence="4">
    <location>
        <begin position="126"/>
        <end position="146"/>
    </location>
</feature>
<dbReference type="InterPro" id="IPR039261">
    <property type="entry name" value="FNR_nucleotide-bd"/>
</dbReference>
<dbReference type="SUPFAM" id="SSF63380">
    <property type="entry name" value="Riboflavin synthase domain-like"/>
    <property type="match status" value="1"/>
</dbReference>
<dbReference type="PRINTS" id="PR00369">
    <property type="entry name" value="FLAVODOXIN"/>
</dbReference>
<feature type="transmembrane region" description="Helical" evidence="4">
    <location>
        <begin position="294"/>
        <end position="317"/>
    </location>
</feature>
<name>A0A369WCN6_9GAMM</name>
<dbReference type="Gene3D" id="3.40.50.360">
    <property type="match status" value="1"/>
</dbReference>
<dbReference type="InterPro" id="IPR008254">
    <property type="entry name" value="Flavodoxin/NO_synth"/>
</dbReference>
<evidence type="ECO:0000256" key="3">
    <source>
        <dbReference type="ARBA" id="ARBA00022982"/>
    </source>
</evidence>
<dbReference type="InterPro" id="IPR029039">
    <property type="entry name" value="Flavoprotein-like_sf"/>
</dbReference>
<dbReference type="InterPro" id="IPR001094">
    <property type="entry name" value="Flavdoxin-like"/>
</dbReference>
<keyword evidence="2" id="KW-0288">FMN</keyword>
<organism evidence="7 8">
    <name type="scientific">Motiliproteus coralliicola</name>
    <dbReference type="NCBI Taxonomy" id="2283196"/>
    <lineage>
        <taxon>Bacteria</taxon>
        <taxon>Pseudomonadati</taxon>
        <taxon>Pseudomonadota</taxon>
        <taxon>Gammaproteobacteria</taxon>
        <taxon>Oceanospirillales</taxon>
        <taxon>Oceanospirillaceae</taxon>
        <taxon>Motiliproteus</taxon>
    </lineage>
</organism>
<keyword evidence="3" id="KW-0249">Electron transport</keyword>
<dbReference type="SUPFAM" id="SSF52343">
    <property type="entry name" value="Ferredoxin reductase-like, C-terminal NADP-linked domain"/>
    <property type="match status" value="1"/>
</dbReference>
<accession>A0A369WCN6</accession>
<feature type="domain" description="FAD-binding FR-type" evidence="6">
    <location>
        <begin position="484"/>
        <end position="589"/>
    </location>
</feature>
<protein>
    <recommendedName>
        <fullName evidence="9">Nitric oxide synthase</fullName>
    </recommendedName>
</protein>
<keyword evidence="4" id="KW-1133">Transmembrane helix</keyword>
<dbReference type="Pfam" id="PF00258">
    <property type="entry name" value="Flavodoxin_1"/>
    <property type="match status" value="1"/>
</dbReference>
<dbReference type="RefSeq" id="WP_114696556.1">
    <property type="nucleotide sequence ID" value="NZ_QQOH01000004.1"/>
</dbReference>
<evidence type="ECO:0000259" key="5">
    <source>
        <dbReference type="PROSITE" id="PS50902"/>
    </source>
</evidence>
<dbReference type="InterPro" id="IPR017927">
    <property type="entry name" value="FAD-bd_FR_type"/>
</dbReference>
<sequence length="724" mass="79371">MWRQTHRWAGVALSLLLVFLAVTGSILSIDPILKRFDRNVHELGELTVGDVLRLSAKKNPYFEIDRVRIDYSGRVLLRGADAAGSREVPFNPHNGRLARKDRPNPFMDLVNSLHRNLALGPDGRQITLIGVVAMLLLTITGLTLLARRLGGFGRLFTKVKGRGMDKWHTLIGRLLVIPLFVTVLSGTWMSLVSNGIVPSGVDDGPTYPESRIEADPVPATDLAVFDSIKLSELTELSFPIWADWWDVYVLRQGGTLSFIDRQSGEIIGQESVPALTQVLDLFTLLHTGQGASTWGAIAGLISLSVPFFAITGVVIWLRRRHPRPRGMVSMGSAEIVILVGSETGTSWGFASHLAQQLRDAGKAVYLGGMNHTCQLREDTTLLLLAATYGDGTPPSGASQFLDRLPGYQGANQFAVLGFGDKAFPAYCAFAIECQQALEASGRESLLPMGDINRRSAQAFTAWGHAIAPKLGLDALVLDYTPPRPKTRQLELAERENFIGYDGAPSAILRFRAPKRRRLPGFQAGDLMGIVPPQDPIARLYSLASSKREGMVELCVVSVDGGICSNYLLGLEPGDCVDAYVEHNPDFRPARRAPTIMIGAGTGIAPFAGMIRQNRNQPMELFFGLRHPDHDFYYRDAIEQWQSDGRLTGFHPAFSRHDDQAYVQDRLRGAGDTVANHLREGATIMVCGSSRMARAVAEEIDTISASIGLSLAELRLCGRYLEDIY</sequence>
<dbReference type="Gene3D" id="2.40.30.10">
    <property type="entry name" value="Translation factors"/>
    <property type="match status" value="1"/>
</dbReference>
<dbReference type="InterPro" id="IPR017938">
    <property type="entry name" value="Riboflavin_synthase-like_b-brl"/>
</dbReference>
<dbReference type="EMBL" id="QQOH01000004">
    <property type="protein sequence ID" value="RDE18939.1"/>
    <property type="molecule type" value="Genomic_DNA"/>
</dbReference>
<dbReference type="InterPro" id="IPR001433">
    <property type="entry name" value="OxRdtase_FAD/NAD-bd"/>
</dbReference>
<dbReference type="Pfam" id="PF00970">
    <property type="entry name" value="FAD_binding_6"/>
    <property type="match status" value="1"/>
</dbReference>
<dbReference type="InterPro" id="IPR005625">
    <property type="entry name" value="PepSY-ass_TM"/>
</dbReference>
<dbReference type="PRINTS" id="PR00371">
    <property type="entry name" value="FPNCR"/>
</dbReference>
<dbReference type="InterPro" id="IPR001709">
    <property type="entry name" value="Flavoprot_Pyr_Nucl_cyt_Rdtase"/>
</dbReference>
<evidence type="ECO:0000256" key="4">
    <source>
        <dbReference type="SAM" id="Phobius"/>
    </source>
</evidence>
<evidence type="ECO:0000256" key="2">
    <source>
        <dbReference type="ARBA" id="ARBA00022643"/>
    </source>
</evidence>
<dbReference type="PANTHER" id="PTHR19384">
    <property type="entry name" value="NITRIC OXIDE SYNTHASE-RELATED"/>
    <property type="match status" value="1"/>
</dbReference>
<dbReference type="Gene3D" id="3.40.50.80">
    <property type="entry name" value="Nucleotide-binding domain of ferredoxin-NADP reductase (FNR) module"/>
    <property type="match status" value="1"/>
</dbReference>
<dbReference type="SUPFAM" id="SSF52218">
    <property type="entry name" value="Flavoproteins"/>
    <property type="match status" value="1"/>
</dbReference>
<keyword evidence="1" id="KW-0285">Flavoprotein</keyword>
<reference evidence="7 8" key="1">
    <citation type="submission" date="2018-07" db="EMBL/GenBank/DDBJ databases">
        <title>Motiliproteus coralliicola sp. nov., a bacterium isolated from Coral.</title>
        <authorList>
            <person name="Wang G."/>
        </authorList>
    </citation>
    <scope>NUCLEOTIDE SEQUENCE [LARGE SCALE GENOMIC DNA]</scope>
    <source>
        <strain evidence="7 8">C34</strain>
    </source>
</reference>
<dbReference type="Proteomes" id="UP000253769">
    <property type="component" value="Unassembled WGS sequence"/>
</dbReference>
<evidence type="ECO:0000313" key="7">
    <source>
        <dbReference type="EMBL" id="RDE18939.1"/>
    </source>
</evidence>
<dbReference type="GO" id="GO:0005829">
    <property type="term" value="C:cytosol"/>
    <property type="evidence" value="ECO:0007669"/>
    <property type="project" value="TreeGrafter"/>
</dbReference>
<comment type="caution">
    <text evidence="7">The sequence shown here is derived from an EMBL/GenBank/DDBJ whole genome shotgun (WGS) entry which is preliminary data.</text>
</comment>
<feature type="transmembrane region" description="Helical" evidence="4">
    <location>
        <begin position="167"/>
        <end position="189"/>
    </location>
</feature>
<gene>
    <name evidence="7" type="ORF">DV711_15120</name>
</gene>
<dbReference type="Pfam" id="PF00175">
    <property type="entry name" value="NAD_binding_1"/>
    <property type="match status" value="1"/>
</dbReference>
<proteinExistence type="predicted"/>
<dbReference type="Pfam" id="PF03929">
    <property type="entry name" value="PepSY_TM"/>
    <property type="match status" value="1"/>
</dbReference>
<dbReference type="OrthoDB" id="9816402at2"/>
<dbReference type="InterPro" id="IPR008333">
    <property type="entry name" value="Cbr1-like_FAD-bd_dom"/>
</dbReference>
<keyword evidence="4" id="KW-0472">Membrane</keyword>
<evidence type="ECO:0000313" key="8">
    <source>
        <dbReference type="Proteomes" id="UP000253769"/>
    </source>
</evidence>
<dbReference type="PROSITE" id="PS50902">
    <property type="entry name" value="FLAVODOXIN_LIKE"/>
    <property type="match status" value="1"/>
</dbReference>
<dbReference type="PROSITE" id="PS51384">
    <property type="entry name" value="FAD_FR"/>
    <property type="match status" value="1"/>
</dbReference>